<dbReference type="EMBL" id="QNRR01000007">
    <property type="protein sequence ID" value="RBP41331.1"/>
    <property type="molecule type" value="Genomic_DNA"/>
</dbReference>
<accession>A0A366HGK2</accession>
<comment type="caution">
    <text evidence="7">The sequence shown here is derived from an EMBL/GenBank/DDBJ whole genome shotgun (WGS) entry which is preliminary data.</text>
</comment>
<evidence type="ECO:0000256" key="3">
    <source>
        <dbReference type="ARBA" id="ARBA00022989"/>
    </source>
</evidence>
<feature type="transmembrane region" description="Helical" evidence="5">
    <location>
        <begin position="20"/>
        <end position="40"/>
    </location>
</feature>
<dbReference type="InterPro" id="IPR010432">
    <property type="entry name" value="RDD"/>
</dbReference>
<evidence type="ECO:0000256" key="1">
    <source>
        <dbReference type="ARBA" id="ARBA00004141"/>
    </source>
</evidence>
<reference evidence="7 8" key="1">
    <citation type="submission" date="2018-06" db="EMBL/GenBank/DDBJ databases">
        <title>Genomic Encyclopedia of Type Strains, Phase IV (KMG-IV): sequencing the most valuable type-strain genomes for metagenomic binning, comparative biology and taxonomic classification.</title>
        <authorList>
            <person name="Goeker M."/>
        </authorList>
    </citation>
    <scope>NUCLEOTIDE SEQUENCE [LARGE SCALE GENOMIC DNA]</scope>
    <source>
        <strain evidence="7 8">DSM 25532</strain>
    </source>
</reference>
<feature type="transmembrane region" description="Helical" evidence="5">
    <location>
        <begin position="98"/>
        <end position="119"/>
    </location>
</feature>
<evidence type="ECO:0000256" key="4">
    <source>
        <dbReference type="ARBA" id="ARBA00023136"/>
    </source>
</evidence>
<feature type="transmembrane region" description="Helical" evidence="5">
    <location>
        <begin position="47"/>
        <end position="64"/>
    </location>
</feature>
<keyword evidence="3 5" id="KW-1133">Transmembrane helix</keyword>
<proteinExistence type="predicted"/>
<organism evidence="7 8">
    <name type="scientific">Roseimicrobium gellanilyticum</name>
    <dbReference type="NCBI Taxonomy" id="748857"/>
    <lineage>
        <taxon>Bacteria</taxon>
        <taxon>Pseudomonadati</taxon>
        <taxon>Verrucomicrobiota</taxon>
        <taxon>Verrucomicrobiia</taxon>
        <taxon>Verrucomicrobiales</taxon>
        <taxon>Verrucomicrobiaceae</taxon>
        <taxon>Roseimicrobium</taxon>
    </lineage>
</organism>
<evidence type="ECO:0000256" key="2">
    <source>
        <dbReference type="ARBA" id="ARBA00022692"/>
    </source>
</evidence>
<dbReference type="AlphaFoldDB" id="A0A366HGK2"/>
<evidence type="ECO:0000313" key="8">
    <source>
        <dbReference type="Proteomes" id="UP000253426"/>
    </source>
</evidence>
<dbReference type="PANTHER" id="PTHR38480">
    <property type="entry name" value="SLR0254 PROTEIN"/>
    <property type="match status" value="1"/>
</dbReference>
<protein>
    <submittedName>
        <fullName evidence="7">Putative RDD family membrane protein YckC</fullName>
    </submittedName>
</protein>
<dbReference type="OrthoDB" id="191452at2"/>
<dbReference type="Proteomes" id="UP000253426">
    <property type="component" value="Unassembled WGS sequence"/>
</dbReference>
<dbReference type="PANTHER" id="PTHR38480:SF1">
    <property type="entry name" value="SLR0254 PROTEIN"/>
    <property type="match status" value="1"/>
</dbReference>
<keyword evidence="2 5" id="KW-0812">Transmembrane</keyword>
<sequence>MSEDNHPTEYETASVLQRALAHGIDSALVVMVIAFAGALIGVEDAASMLLFMLVFVVALGYRIFGDSYLGGHAIGKRIVGIRVQDARYRRPCTHLQSAIRNCILFIPFMPLVELIFLCIDGQERWGDRLARTYVMRDHALKAPVHVPDRPLRLEGLEETLRHKAKPAGQPEEAV</sequence>
<evidence type="ECO:0000259" key="6">
    <source>
        <dbReference type="Pfam" id="PF06271"/>
    </source>
</evidence>
<evidence type="ECO:0000313" key="7">
    <source>
        <dbReference type="EMBL" id="RBP41331.1"/>
    </source>
</evidence>
<feature type="domain" description="RDD" evidence="6">
    <location>
        <begin position="12"/>
        <end position="130"/>
    </location>
</feature>
<dbReference type="Pfam" id="PF06271">
    <property type="entry name" value="RDD"/>
    <property type="match status" value="1"/>
</dbReference>
<keyword evidence="4 5" id="KW-0472">Membrane</keyword>
<gene>
    <name evidence="7" type="ORF">DES53_107162</name>
</gene>
<dbReference type="GO" id="GO:0016020">
    <property type="term" value="C:membrane"/>
    <property type="evidence" value="ECO:0007669"/>
    <property type="project" value="UniProtKB-SubCell"/>
</dbReference>
<name>A0A366HGK2_9BACT</name>
<comment type="subcellular location">
    <subcellularLocation>
        <location evidence="1">Membrane</location>
        <topology evidence="1">Multi-pass membrane protein</topology>
    </subcellularLocation>
</comment>
<evidence type="ECO:0000256" key="5">
    <source>
        <dbReference type="SAM" id="Phobius"/>
    </source>
</evidence>
<keyword evidence="8" id="KW-1185">Reference proteome</keyword>